<evidence type="ECO:0000256" key="1">
    <source>
        <dbReference type="SAM" id="MobiDB-lite"/>
    </source>
</evidence>
<name>A0A913Z6Y7_PATMI</name>
<evidence type="ECO:0008006" key="4">
    <source>
        <dbReference type="Google" id="ProtNLM"/>
    </source>
</evidence>
<evidence type="ECO:0000313" key="3">
    <source>
        <dbReference type="Proteomes" id="UP000887568"/>
    </source>
</evidence>
<dbReference type="EnsemblMetazoa" id="XM_038191559.1">
    <property type="protein sequence ID" value="XP_038047487.1"/>
    <property type="gene ID" value="LOC119721478"/>
</dbReference>
<keyword evidence="3" id="KW-1185">Reference proteome</keyword>
<sequence length="419" mass="47878">MQQDINLDILDEARKSLFQFAITKHTERIQHGDVQNSTQGSRVVPVPEKESSVREEIVSEQSSVNYSTQGLQYSYNELVEGSIPPIKTKGIKCGHLNIHSLVSKIDELRLLLKHRPFDVICLNETLCDSSISDEELLITSPTRVTSHSNTLIDLIFVNNPDVFTDNGVFCTSISDHFLTYSVRCFNFKSSTQQGHNYIEYRPFKKMIVQDFIHDLENVPWNAIVNITDIELAWQTWLNSFMEIVNLHAPLCKKKIRQNACPWITDDIVKLMKERDQIHKAAVKHNCQNLWNEYRCLRNKVTHMMQKQKTDHYCGLIRDNAGNSKKIWSCLKEVTPKQGRILPSSIEVNGSDCSDSDQIANAFNDYFVTCAQNVTKDLPVTTPTVFTDVSGGKILERAVCDQLYASDRDTNFVYRGVKLP</sequence>
<reference evidence="2" key="1">
    <citation type="submission" date="2022-11" db="UniProtKB">
        <authorList>
            <consortium name="EnsemblMetazoa"/>
        </authorList>
    </citation>
    <scope>IDENTIFICATION</scope>
</reference>
<protein>
    <recommendedName>
        <fullName evidence="4">Endonuclease/exonuclease/phosphatase domain-containing protein</fullName>
    </recommendedName>
</protein>
<dbReference type="OrthoDB" id="6781885at2759"/>
<dbReference type="RefSeq" id="XP_038047487.1">
    <property type="nucleotide sequence ID" value="XM_038191559.1"/>
</dbReference>
<dbReference type="AlphaFoldDB" id="A0A913Z6Y7"/>
<dbReference type="PANTHER" id="PTHR33395:SF22">
    <property type="entry name" value="REVERSE TRANSCRIPTASE DOMAIN-CONTAINING PROTEIN"/>
    <property type="match status" value="1"/>
</dbReference>
<dbReference type="PANTHER" id="PTHR33395">
    <property type="entry name" value="TRANSCRIPTASE, PUTATIVE-RELATED-RELATED"/>
    <property type="match status" value="1"/>
</dbReference>
<organism evidence="2 3">
    <name type="scientific">Patiria miniata</name>
    <name type="common">Bat star</name>
    <name type="synonym">Asterina miniata</name>
    <dbReference type="NCBI Taxonomy" id="46514"/>
    <lineage>
        <taxon>Eukaryota</taxon>
        <taxon>Metazoa</taxon>
        <taxon>Echinodermata</taxon>
        <taxon>Eleutherozoa</taxon>
        <taxon>Asterozoa</taxon>
        <taxon>Asteroidea</taxon>
        <taxon>Valvatacea</taxon>
        <taxon>Valvatida</taxon>
        <taxon>Asterinidae</taxon>
        <taxon>Patiria</taxon>
    </lineage>
</organism>
<evidence type="ECO:0000313" key="2">
    <source>
        <dbReference type="EnsemblMetazoa" id="XP_038047487.1"/>
    </source>
</evidence>
<dbReference type="Proteomes" id="UP000887568">
    <property type="component" value="Unplaced"/>
</dbReference>
<feature type="region of interest" description="Disordered" evidence="1">
    <location>
        <begin position="31"/>
        <end position="50"/>
    </location>
</feature>
<dbReference type="GeneID" id="119721478"/>
<proteinExistence type="predicted"/>
<accession>A0A913Z6Y7</accession>